<dbReference type="InterPro" id="IPR052967">
    <property type="entry name" value="Stress_Response_Assoc"/>
</dbReference>
<dbReference type="Gene3D" id="3.90.50.10">
    <property type="entry name" value="Photosynthetic Reaction Center, subunit H, domain 2"/>
    <property type="match status" value="1"/>
</dbReference>
<dbReference type="InterPro" id="IPR014747">
    <property type="entry name" value="Bac_photo_RC_H_C"/>
</dbReference>
<dbReference type="InterPro" id="IPR019060">
    <property type="entry name" value="DUF2382"/>
</dbReference>
<dbReference type="InterPro" id="IPR027275">
    <property type="entry name" value="PRC-brl_dom"/>
</dbReference>
<dbReference type="PANTHER" id="PTHR38463:SF1">
    <property type="entry name" value="STRESS RESPONSE PROTEIN YSNF"/>
    <property type="match status" value="1"/>
</dbReference>
<dbReference type="GO" id="GO:0019684">
    <property type="term" value="P:photosynthesis, light reaction"/>
    <property type="evidence" value="ECO:0007669"/>
    <property type="project" value="InterPro"/>
</dbReference>
<dbReference type="AlphaFoldDB" id="A0A433V3H6"/>
<evidence type="ECO:0000259" key="1">
    <source>
        <dbReference type="Pfam" id="PF05239"/>
    </source>
</evidence>
<evidence type="ECO:0008006" key="5">
    <source>
        <dbReference type="Google" id="ProtNLM"/>
    </source>
</evidence>
<keyword evidence="4" id="KW-1185">Reference proteome</keyword>
<dbReference type="PANTHER" id="PTHR38463">
    <property type="entry name" value="STRESS RESPONSE PROTEIN YSNF"/>
    <property type="match status" value="1"/>
</dbReference>
<dbReference type="OrthoDB" id="510842at2"/>
<dbReference type="RefSeq" id="WP_127085494.1">
    <property type="nucleotide sequence ID" value="NZ_RSCL01000023.1"/>
</dbReference>
<dbReference type="Pfam" id="PF09557">
    <property type="entry name" value="DUF2382"/>
    <property type="match status" value="1"/>
</dbReference>
<evidence type="ECO:0000259" key="2">
    <source>
        <dbReference type="Pfam" id="PF09557"/>
    </source>
</evidence>
<dbReference type="NCBIfam" id="TIGR02271">
    <property type="entry name" value="YsnF/AvaK domain"/>
    <property type="match status" value="1"/>
</dbReference>
<dbReference type="Proteomes" id="UP000271624">
    <property type="component" value="Unassembled WGS sequence"/>
</dbReference>
<dbReference type="SUPFAM" id="SSF50346">
    <property type="entry name" value="PRC-barrel domain"/>
    <property type="match status" value="1"/>
</dbReference>
<feature type="domain" description="PRC-barrel" evidence="1">
    <location>
        <begin position="18"/>
        <end position="87"/>
    </location>
</feature>
<organism evidence="3 4">
    <name type="scientific">Dulcicalothrix desertica PCC 7102</name>
    <dbReference type="NCBI Taxonomy" id="232991"/>
    <lineage>
        <taxon>Bacteria</taxon>
        <taxon>Bacillati</taxon>
        <taxon>Cyanobacteriota</taxon>
        <taxon>Cyanophyceae</taxon>
        <taxon>Nostocales</taxon>
        <taxon>Calotrichaceae</taxon>
        <taxon>Dulcicalothrix</taxon>
    </lineage>
</organism>
<accession>A0A433V3H6</accession>
<gene>
    <name evidence="3" type="ORF">DSM106972_074000</name>
</gene>
<dbReference type="GO" id="GO:0030077">
    <property type="term" value="C:plasma membrane light-harvesting complex"/>
    <property type="evidence" value="ECO:0007669"/>
    <property type="project" value="InterPro"/>
</dbReference>
<reference evidence="3" key="1">
    <citation type="submission" date="2018-12" db="EMBL/GenBank/DDBJ databases">
        <authorList>
            <person name="Will S."/>
            <person name="Neumann-Schaal M."/>
            <person name="Henke P."/>
        </authorList>
    </citation>
    <scope>NUCLEOTIDE SEQUENCE</scope>
    <source>
        <strain evidence="3">PCC 7102</strain>
    </source>
</reference>
<dbReference type="EMBL" id="RSCL01000023">
    <property type="protein sequence ID" value="RUT00629.1"/>
    <property type="molecule type" value="Genomic_DNA"/>
</dbReference>
<sequence>MVLFRLNDFDTTFHKDVGGHSIENYDVYSDIRNDKVGSIKDLLVDESGNLRYLVIDTGFWVTGKQVLLPIGRCRIDDSSRRIYAKGLTKEQVEYLPEFDELERVNYDYEEKVRGVYRTSLVEAPLESVVSLDTEIPLEASAPLELPPMNNQIERERTIHREVSAYAEPSFRPIPEPVVAPKPVYNYDTYTYHQEPDLYQMNQQEHNTLKLYEERLIANKQRVKTGEVTVGKHVETETARISVPVEKERVIVERTIPTDTSKVVSNKEAIFENTEVIRMPIYEETPDIQKQAVVREEVKVTKVVEQSTVEAQEQVRREELDIDTDGEVRNRRS</sequence>
<evidence type="ECO:0000313" key="4">
    <source>
        <dbReference type="Proteomes" id="UP000271624"/>
    </source>
</evidence>
<reference evidence="3" key="2">
    <citation type="journal article" date="2019" name="Genome Biol. Evol.">
        <title>Day and night: Metabolic profiles and evolutionary relationships of six axenic non-marine cyanobacteria.</title>
        <authorList>
            <person name="Will S.E."/>
            <person name="Henke P."/>
            <person name="Boedeker C."/>
            <person name="Huang S."/>
            <person name="Brinkmann H."/>
            <person name="Rohde M."/>
            <person name="Jarek M."/>
            <person name="Friedl T."/>
            <person name="Seufert S."/>
            <person name="Schumacher M."/>
            <person name="Overmann J."/>
            <person name="Neumann-Schaal M."/>
            <person name="Petersen J."/>
        </authorList>
    </citation>
    <scope>NUCLEOTIDE SEQUENCE [LARGE SCALE GENOMIC DNA]</scope>
    <source>
        <strain evidence="3">PCC 7102</strain>
    </source>
</reference>
<dbReference type="Pfam" id="PF05239">
    <property type="entry name" value="PRC"/>
    <property type="match status" value="1"/>
</dbReference>
<name>A0A433V3H6_9CYAN</name>
<comment type="caution">
    <text evidence="3">The sequence shown here is derived from an EMBL/GenBank/DDBJ whole genome shotgun (WGS) entry which is preliminary data.</text>
</comment>
<evidence type="ECO:0000313" key="3">
    <source>
        <dbReference type="EMBL" id="RUT00629.1"/>
    </source>
</evidence>
<dbReference type="InterPro" id="IPR011033">
    <property type="entry name" value="PRC_barrel-like_sf"/>
</dbReference>
<proteinExistence type="predicted"/>
<protein>
    <recommendedName>
        <fullName evidence="5">Photosystem reaction center subunit H</fullName>
    </recommendedName>
</protein>
<feature type="domain" description="DUF2382" evidence="2">
    <location>
        <begin position="208"/>
        <end position="321"/>
    </location>
</feature>